<dbReference type="PROSITE" id="PS50104">
    <property type="entry name" value="TIR"/>
    <property type="match status" value="1"/>
</dbReference>
<dbReference type="Pfam" id="PF01582">
    <property type="entry name" value="TIR"/>
    <property type="match status" value="1"/>
</dbReference>
<dbReference type="Proteomes" id="UP000824120">
    <property type="component" value="Chromosome 11"/>
</dbReference>
<dbReference type="InterPro" id="IPR055414">
    <property type="entry name" value="LRR_R13L4/SHOC2-like"/>
</dbReference>
<comment type="caution">
    <text evidence="5">The sequence shown here is derived from an EMBL/GenBank/DDBJ whole genome shotgun (WGS) entry which is preliminary data.</text>
</comment>
<evidence type="ECO:0000313" key="6">
    <source>
        <dbReference type="Proteomes" id="UP000824120"/>
    </source>
</evidence>
<dbReference type="InterPro" id="IPR035897">
    <property type="entry name" value="Toll_tir_struct_dom_sf"/>
</dbReference>
<dbReference type="Gene3D" id="3.80.10.10">
    <property type="entry name" value="Ribonuclease Inhibitor"/>
    <property type="match status" value="5"/>
</dbReference>
<dbReference type="GO" id="GO:0007165">
    <property type="term" value="P:signal transduction"/>
    <property type="evidence" value="ECO:0007669"/>
    <property type="project" value="InterPro"/>
</dbReference>
<dbReference type="SUPFAM" id="SSF52058">
    <property type="entry name" value="L domain-like"/>
    <property type="match status" value="3"/>
</dbReference>
<dbReference type="SUPFAM" id="SSF52047">
    <property type="entry name" value="RNI-like"/>
    <property type="match status" value="1"/>
</dbReference>
<dbReference type="PANTHER" id="PTHR11017">
    <property type="entry name" value="LEUCINE-RICH REPEAT-CONTAINING PROTEIN"/>
    <property type="match status" value="1"/>
</dbReference>
<dbReference type="Pfam" id="PF23598">
    <property type="entry name" value="LRR_14"/>
    <property type="match status" value="2"/>
</dbReference>
<dbReference type="SMART" id="SM00255">
    <property type="entry name" value="TIR"/>
    <property type="match status" value="1"/>
</dbReference>
<dbReference type="InterPro" id="IPR044974">
    <property type="entry name" value="Disease_R_plants"/>
</dbReference>
<dbReference type="InterPro" id="IPR032675">
    <property type="entry name" value="LRR_dom_sf"/>
</dbReference>
<feature type="domain" description="TIR" evidence="4">
    <location>
        <begin position="923"/>
        <end position="1092"/>
    </location>
</feature>
<dbReference type="InterPro" id="IPR045344">
    <property type="entry name" value="C-JID"/>
</dbReference>
<dbReference type="SUPFAM" id="SSF52200">
    <property type="entry name" value="Toll/Interleukin receptor TIR domain"/>
    <property type="match status" value="1"/>
</dbReference>
<dbReference type="InterPro" id="IPR003591">
    <property type="entry name" value="Leu-rich_rpt_typical-subtyp"/>
</dbReference>
<keyword evidence="3" id="KW-0520">NAD</keyword>
<proteinExistence type="predicted"/>
<dbReference type="PANTHER" id="PTHR11017:SF324">
    <property type="entry name" value="ADP-RIBOSYL CYCLASE_CYCLIC ADP-RIBOSE HYDROLASE"/>
    <property type="match status" value="1"/>
</dbReference>
<evidence type="ECO:0000259" key="4">
    <source>
        <dbReference type="PROSITE" id="PS50104"/>
    </source>
</evidence>
<organism evidence="5 6">
    <name type="scientific">Solanum commersonii</name>
    <name type="common">Commerson's wild potato</name>
    <name type="synonym">Commerson's nightshade</name>
    <dbReference type="NCBI Taxonomy" id="4109"/>
    <lineage>
        <taxon>Eukaryota</taxon>
        <taxon>Viridiplantae</taxon>
        <taxon>Streptophyta</taxon>
        <taxon>Embryophyta</taxon>
        <taxon>Tracheophyta</taxon>
        <taxon>Spermatophyta</taxon>
        <taxon>Magnoliopsida</taxon>
        <taxon>eudicotyledons</taxon>
        <taxon>Gunneridae</taxon>
        <taxon>Pentapetalae</taxon>
        <taxon>asterids</taxon>
        <taxon>lamiids</taxon>
        <taxon>Solanales</taxon>
        <taxon>Solanaceae</taxon>
        <taxon>Solanoideae</taxon>
        <taxon>Solaneae</taxon>
        <taxon>Solanum</taxon>
    </lineage>
</organism>
<dbReference type="OrthoDB" id="2018313at2759"/>
<protein>
    <recommendedName>
        <fullName evidence="4">TIR domain-containing protein</fullName>
    </recommendedName>
</protein>
<evidence type="ECO:0000256" key="2">
    <source>
        <dbReference type="ARBA" id="ARBA00022737"/>
    </source>
</evidence>
<evidence type="ECO:0000256" key="3">
    <source>
        <dbReference type="ARBA" id="ARBA00023027"/>
    </source>
</evidence>
<keyword evidence="2" id="KW-0677">Repeat</keyword>
<dbReference type="FunFam" id="3.40.50.10140:FF:000007">
    <property type="entry name" value="Disease resistance protein (TIR-NBS-LRR class)"/>
    <property type="match status" value="1"/>
</dbReference>
<dbReference type="GO" id="GO:0006952">
    <property type="term" value="P:defense response"/>
    <property type="evidence" value="ECO:0007669"/>
    <property type="project" value="InterPro"/>
</dbReference>
<accession>A0A9J5WEK8</accession>
<evidence type="ECO:0000256" key="1">
    <source>
        <dbReference type="ARBA" id="ARBA00022614"/>
    </source>
</evidence>
<dbReference type="SMART" id="SM00369">
    <property type="entry name" value="LRR_TYP"/>
    <property type="match status" value="6"/>
</dbReference>
<dbReference type="InterPro" id="IPR000157">
    <property type="entry name" value="TIR_dom"/>
</dbReference>
<dbReference type="Gene3D" id="3.40.50.10140">
    <property type="entry name" value="Toll/interleukin-1 receptor homology (TIR) domain"/>
    <property type="match status" value="1"/>
</dbReference>
<dbReference type="PROSITE" id="PS51450">
    <property type="entry name" value="LRR"/>
    <property type="match status" value="2"/>
</dbReference>
<dbReference type="EMBL" id="JACXVP010000011">
    <property type="protein sequence ID" value="KAG5574179.1"/>
    <property type="molecule type" value="Genomic_DNA"/>
</dbReference>
<sequence length="1506" mass="171065">MGMPNLMTLNLSIMNIEHLPQSIEQLGALRSLDLSYCERLKELPSFMGMQNLETLNLSNCINLEEVHCSLGLLKKLCTLKMTNCKQLKRFPALCIDSLVYLCLRDCSSLEKIPEILGNMKAELEIHMLDSVIRALGFRGFENLATLPSSICKLKSLVSLNVSDCSKLKSFPKEIGDLENLENLDARGTLISQPPSSIVQLNKLKFLSFAKQNSGGGLVDGVYFVFPQVNKGLCSLEHLDLSYCNLIDGSLPEDIGSLSSLSELYLSGNNFEHLPQSIAQLGALRSLDLSDCKRLKELPGFSGMQNLETLNLSNCMNLEEVHRSLEFLRKLCSVKLTNCKRLKRFPVLCIDSLEYLNLEGCSSLEMFPEILGSMDLKLKSGLKCLDLRGLENLVTLPSSICKLKNLVVLNVSACSKLESLPKEIGDLENLEWLDAESTLISQPPPFIVCLNKLYFLQFAKQKSKVDLKDGVYFVFPAVSDGLRLLEILNLSYCNLIDGGLPEDIGFLSSLNELYLSGNNFEHLPQSIAQLVALRSLDLSYCKKLKELPGFGGMQNLETLNLSNCINLEEVHHSLGRLKKLCTLKLTNCKWLKRFPVLCIDSLEYLNLEGCSSLENFPEILGSMNVKSDIHMLDSVMRDLNSMYISLPRSLSQDIVSLPNDISASDSLSQRVFTIVHDENKIPSWFHHQGKDESVSINLPENWYVSDNFLGLVVCYSGNLVDTTVDLIPLCDDGMTEKLELSFLPNYDTELSDDSECDTEPTIHFSWYLLLAYGKHLRQMEKHQMTMGLLHYRSPEKRRSLDTVCCIKMNQQNIALGQRGADMTVVNTMMKPAAPLLRNKVWEGALLNLQVKEIQANKVVLKAELEHNQVNKSAATFISPRDHTDYASFLCRSLEVRRPGPVLVFTLILQPGAQVFNYSCPQQKCKYDVFLSFRGEDTRNNFISHLHKVLTNRGISTFLDDESLENGDSLSKELVKAIEKSQVAVIIFSKNYATSSWCLNELVKIMECKVEKKQLVIPIFYDVDPSHVRYQSESFAEAFAKHESRYKDDVEGMKKVEGWRTALSEAADLKGYDIRERNEAHCIEDLVNEISPKLCTTSLSYSTNIVRIDAHLEGFMIQMRGLIQEMDKYICTIWKTEIQDPSYRKKATKDVEKLTILYINGFHTHDGSNDQYLPGNLRWFDCCKYPWESLPAKFDPDMLVHLDLPQSSLFHLWTGTKKFRFLRRLDLSRCANLMRTPDFTDMPNLEELGLEECSNLKEIHHSLRCSKKLIKLNLRDCKSLTQLPEFPQQLDTIYADWNNDSICNSLFQNISSFQHDICLSDSLSLRVFTNEWKNIPRWFHHKGKDKSVSVALPENWYACDNFLGFAVCYSGCLIDTTAQLLCDKRMPCITQYLALSNHSEGFPESAIHFFLVPLAGLWDISKANGKTPNDYRHIELSFSEELEFGLRLLYKDESKLKALFQMRENNDEPTEHCIVKRRGQYDEAICSSSKKQRPVQLLRSFHGSCTVN</sequence>
<gene>
    <name evidence="5" type="ORF">H5410_054313</name>
</gene>
<name>A0A9J5WEK8_SOLCO</name>
<keyword evidence="6" id="KW-1185">Reference proteome</keyword>
<reference evidence="5 6" key="1">
    <citation type="submission" date="2020-09" db="EMBL/GenBank/DDBJ databases">
        <title>De no assembly of potato wild relative species, Solanum commersonii.</title>
        <authorList>
            <person name="Cho K."/>
        </authorList>
    </citation>
    <scope>NUCLEOTIDE SEQUENCE [LARGE SCALE GENOMIC DNA]</scope>
    <source>
        <strain evidence="5">LZ3.2</strain>
        <tissue evidence="5">Leaf</tissue>
    </source>
</reference>
<evidence type="ECO:0000313" key="5">
    <source>
        <dbReference type="EMBL" id="KAG5574179.1"/>
    </source>
</evidence>
<dbReference type="Pfam" id="PF20160">
    <property type="entry name" value="C-JID"/>
    <property type="match status" value="2"/>
</dbReference>
<dbReference type="InterPro" id="IPR001611">
    <property type="entry name" value="Leu-rich_rpt"/>
</dbReference>
<keyword evidence="1" id="KW-0433">Leucine-rich repeat</keyword>
<dbReference type="GO" id="GO:0005524">
    <property type="term" value="F:ATP binding"/>
    <property type="evidence" value="ECO:0007669"/>
    <property type="project" value="UniProtKB-KW"/>
</dbReference>
<dbReference type="GO" id="GO:0051707">
    <property type="term" value="P:response to other organism"/>
    <property type="evidence" value="ECO:0007669"/>
    <property type="project" value="UniProtKB-ARBA"/>
</dbReference>